<comment type="caution">
    <text evidence="1">The sequence shown here is derived from an EMBL/GenBank/DDBJ whole genome shotgun (WGS) entry which is preliminary data.</text>
</comment>
<dbReference type="AlphaFoldDB" id="A0AAJ2R4J3"/>
<evidence type="ECO:0000313" key="2">
    <source>
        <dbReference type="Proteomes" id="UP001287445"/>
    </source>
</evidence>
<protein>
    <submittedName>
        <fullName evidence="1">Uncharacterized protein</fullName>
    </submittedName>
</protein>
<name>A0AAJ2R4J3_DELAC</name>
<accession>A0AAJ2R4J3</accession>
<dbReference type="RefSeq" id="WP_319077130.1">
    <property type="nucleotide sequence ID" value="NZ_JAWWMZ010000025.1"/>
</dbReference>
<dbReference type="EMBL" id="JAWWMZ010000025">
    <property type="protein sequence ID" value="MDX4958114.1"/>
    <property type="molecule type" value="Genomic_DNA"/>
</dbReference>
<organism evidence="1 2">
    <name type="scientific">Delftia acidovorans</name>
    <name type="common">Pseudomonas acidovorans</name>
    <name type="synonym">Comamonas acidovorans</name>
    <dbReference type="NCBI Taxonomy" id="80866"/>
    <lineage>
        <taxon>Bacteria</taxon>
        <taxon>Pseudomonadati</taxon>
        <taxon>Pseudomonadota</taxon>
        <taxon>Betaproteobacteria</taxon>
        <taxon>Burkholderiales</taxon>
        <taxon>Comamonadaceae</taxon>
        <taxon>Delftia</taxon>
    </lineage>
</organism>
<proteinExistence type="predicted"/>
<gene>
    <name evidence="1" type="ORF">SGN30_32230</name>
</gene>
<dbReference type="Proteomes" id="UP001287445">
    <property type="component" value="Unassembled WGS sequence"/>
</dbReference>
<evidence type="ECO:0000313" key="1">
    <source>
        <dbReference type="EMBL" id="MDX4958114.1"/>
    </source>
</evidence>
<sequence>MFTDKRATEFTHQGLRCVMLYGERLLQAMQKRSETLGREIERKDVANAAGTSVQNIGMILTNAKGRDQKLRTEAHDKVAAYLKVNSRWLLTGEGQMEQAPTISAPSELTPAAVELGVLFDMIPQSDKLSRAKAFNAASTAIMQVLQDVSAKS</sequence>
<reference evidence="1" key="1">
    <citation type="submission" date="2023-11" db="EMBL/GenBank/DDBJ databases">
        <title>Identification and selenium tolerance of Delftia acidovorans R3-25.</title>
        <authorList>
            <person name="Zhang S."/>
            <person name="Liu Y."/>
            <person name="Guo Y."/>
        </authorList>
    </citation>
    <scope>NUCLEOTIDE SEQUENCE</scope>
    <source>
        <strain evidence="1">R3-25</strain>
    </source>
</reference>